<dbReference type="SMART" id="SM00478">
    <property type="entry name" value="ENDO3c"/>
    <property type="match status" value="1"/>
</dbReference>
<evidence type="ECO:0000259" key="6">
    <source>
        <dbReference type="SMART" id="SM01009"/>
    </source>
</evidence>
<reference evidence="7 8" key="1">
    <citation type="submission" date="2024-09" db="EMBL/GenBank/DDBJ databases">
        <authorList>
            <person name="Sun Q."/>
            <person name="Mori K."/>
        </authorList>
    </citation>
    <scope>NUCLEOTIDE SEQUENCE [LARGE SCALE GENOMIC DNA]</scope>
    <source>
        <strain evidence="7 8">JCM 11683</strain>
    </source>
</reference>
<dbReference type="PANTHER" id="PTHR43003:SF13">
    <property type="entry name" value="DNA-3-METHYLADENINE GLYCOSYLASE 2"/>
    <property type="match status" value="1"/>
</dbReference>
<evidence type="ECO:0000256" key="1">
    <source>
        <dbReference type="ARBA" id="ARBA00000086"/>
    </source>
</evidence>
<dbReference type="InterPro" id="IPR010316">
    <property type="entry name" value="AlkA_N"/>
</dbReference>
<gene>
    <name evidence="7" type="ORF">ACFFN1_05955</name>
</gene>
<sequence length="286" mass="30926">MSEVSQLRIDATGPVDRDAALGTLAAHAVDGLHHVDTEKAELTRWIDIHGEPHPVAVRLDADGATVSTATHDEGINAEITRRVRHWFDLDTHLTPVNAHLGADPLFAEQVARRPGIRITRFHTPFEAAILTVLGQQVSLSAGRRFAARLVAAYGAHPPEGTPNSGLRCFPMPAVLAAAPIDEVRAAVGLTGVRARTVHEVAVLFAAAADHTVLPARDELRAVYGVGPWTVDYLAIRAGTDPDAFPMTDAVLRRTLSAVSPERDAVRVESWRPFRSYAASRLWAHSL</sequence>
<comment type="caution">
    <text evidence="7">The sequence shown here is derived from an EMBL/GenBank/DDBJ whole genome shotgun (WGS) entry which is preliminary data.</text>
</comment>
<dbReference type="SUPFAM" id="SSF55945">
    <property type="entry name" value="TATA-box binding protein-like"/>
    <property type="match status" value="1"/>
</dbReference>
<evidence type="ECO:0000256" key="4">
    <source>
        <dbReference type="ARBA" id="ARBA00023204"/>
    </source>
</evidence>
<evidence type="ECO:0000313" key="8">
    <source>
        <dbReference type="Proteomes" id="UP001589707"/>
    </source>
</evidence>
<name>A0ABV5X0I0_9MICO</name>
<accession>A0ABV5X0I0</accession>
<dbReference type="InterPro" id="IPR011257">
    <property type="entry name" value="DNA_glycosylase"/>
</dbReference>
<organism evidence="7 8">
    <name type="scientific">Brevibacterium otitidis</name>
    <dbReference type="NCBI Taxonomy" id="53364"/>
    <lineage>
        <taxon>Bacteria</taxon>
        <taxon>Bacillati</taxon>
        <taxon>Actinomycetota</taxon>
        <taxon>Actinomycetes</taxon>
        <taxon>Micrococcales</taxon>
        <taxon>Brevibacteriaceae</taxon>
        <taxon>Brevibacterium</taxon>
    </lineage>
</organism>
<dbReference type="Proteomes" id="UP001589707">
    <property type="component" value="Unassembled WGS sequence"/>
</dbReference>
<feature type="domain" description="HhH-GPD" evidence="5">
    <location>
        <begin position="133"/>
        <end position="286"/>
    </location>
</feature>
<dbReference type="Gene3D" id="3.30.310.20">
    <property type="entry name" value="DNA-3-methyladenine glycosylase AlkA, N-terminal domain"/>
    <property type="match status" value="1"/>
</dbReference>
<protein>
    <recommendedName>
        <fullName evidence="2">DNA-3-methyladenine glycosylase II</fullName>
        <ecNumber evidence="2">3.2.2.21</ecNumber>
    </recommendedName>
</protein>
<dbReference type="InterPro" id="IPR051912">
    <property type="entry name" value="Alkylbase_DNA_Glycosylase/TA"/>
</dbReference>
<dbReference type="CDD" id="cd00056">
    <property type="entry name" value="ENDO3c"/>
    <property type="match status" value="1"/>
</dbReference>
<keyword evidence="8" id="KW-1185">Reference proteome</keyword>
<dbReference type="InterPro" id="IPR023170">
    <property type="entry name" value="HhH_base_excis_C"/>
</dbReference>
<evidence type="ECO:0000256" key="3">
    <source>
        <dbReference type="ARBA" id="ARBA00022763"/>
    </source>
</evidence>
<proteinExistence type="predicted"/>
<evidence type="ECO:0000313" key="7">
    <source>
        <dbReference type="EMBL" id="MFB9775950.1"/>
    </source>
</evidence>
<feature type="domain" description="DNA-3-methyladenine glycosylase AlkA N-terminal" evidence="6">
    <location>
        <begin position="6"/>
        <end position="123"/>
    </location>
</feature>
<dbReference type="RefSeq" id="WP_376839510.1">
    <property type="nucleotide sequence ID" value="NZ_JBHMAU010000043.1"/>
</dbReference>
<dbReference type="Pfam" id="PF06029">
    <property type="entry name" value="AlkA_N"/>
    <property type="match status" value="1"/>
</dbReference>
<evidence type="ECO:0000256" key="2">
    <source>
        <dbReference type="ARBA" id="ARBA00012000"/>
    </source>
</evidence>
<keyword evidence="4" id="KW-0234">DNA repair</keyword>
<dbReference type="PANTHER" id="PTHR43003">
    <property type="entry name" value="DNA-3-METHYLADENINE GLYCOSYLASE"/>
    <property type="match status" value="1"/>
</dbReference>
<evidence type="ECO:0000259" key="5">
    <source>
        <dbReference type="SMART" id="SM00478"/>
    </source>
</evidence>
<dbReference type="SUPFAM" id="SSF48150">
    <property type="entry name" value="DNA-glycosylase"/>
    <property type="match status" value="1"/>
</dbReference>
<dbReference type="EMBL" id="JBHMAU010000043">
    <property type="protein sequence ID" value="MFB9775950.1"/>
    <property type="molecule type" value="Genomic_DNA"/>
</dbReference>
<dbReference type="Pfam" id="PF00730">
    <property type="entry name" value="HhH-GPD"/>
    <property type="match status" value="1"/>
</dbReference>
<dbReference type="Gene3D" id="1.10.1670.10">
    <property type="entry name" value="Helix-hairpin-Helix base-excision DNA repair enzymes (C-terminal)"/>
    <property type="match status" value="1"/>
</dbReference>
<dbReference type="InterPro" id="IPR037046">
    <property type="entry name" value="AlkA_N_sf"/>
</dbReference>
<dbReference type="EC" id="3.2.2.21" evidence="2"/>
<dbReference type="InterPro" id="IPR003265">
    <property type="entry name" value="HhH-GPD_domain"/>
</dbReference>
<dbReference type="SMART" id="SM01009">
    <property type="entry name" value="AlkA_N"/>
    <property type="match status" value="1"/>
</dbReference>
<keyword evidence="3" id="KW-0227">DNA damage</keyword>
<comment type="catalytic activity">
    <reaction evidence="1">
        <text>Hydrolysis of alkylated DNA, releasing 3-methyladenine, 3-methylguanine, 7-methylguanine and 7-methyladenine.</text>
        <dbReference type="EC" id="3.2.2.21"/>
    </reaction>
</comment>
<dbReference type="Gene3D" id="1.10.340.30">
    <property type="entry name" value="Hypothetical protein, domain 2"/>
    <property type="match status" value="1"/>
</dbReference>